<comment type="caution">
    <text evidence="1">The sequence shown here is derived from an EMBL/GenBank/DDBJ whole genome shotgun (WGS) entry which is preliminary data.</text>
</comment>
<dbReference type="EMBL" id="JANIIK010000040">
    <property type="protein sequence ID" value="KAJ3607635.1"/>
    <property type="molecule type" value="Genomic_DNA"/>
</dbReference>
<feature type="non-terminal residue" evidence="1">
    <location>
        <position position="1"/>
    </location>
</feature>
<accession>A0A9Q0EHV7</accession>
<feature type="non-terminal residue" evidence="1">
    <location>
        <position position="98"/>
    </location>
</feature>
<evidence type="ECO:0000313" key="1">
    <source>
        <dbReference type="EMBL" id="KAJ3607635.1"/>
    </source>
</evidence>
<keyword evidence="2" id="KW-1185">Reference proteome</keyword>
<protein>
    <submittedName>
        <fullName evidence="1">Uncharacterized protein</fullName>
    </submittedName>
</protein>
<reference evidence="1" key="1">
    <citation type="submission" date="2022-07" db="EMBL/GenBank/DDBJ databases">
        <title>Chromosome-level genome of Muraenolepis orangiensis.</title>
        <authorList>
            <person name="Kim J."/>
        </authorList>
    </citation>
    <scope>NUCLEOTIDE SEQUENCE</scope>
    <source>
        <strain evidence="1">KU_S4_2022</strain>
        <tissue evidence="1">Muscle</tissue>
    </source>
</reference>
<evidence type="ECO:0000313" key="2">
    <source>
        <dbReference type="Proteomes" id="UP001148018"/>
    </source>
</evidence>
<proteinExistence type="predicted"/>
<sequence>ARYYPAYRPAVTPPIGPLLPRLSARCYPAYRPADKAQQELLMVRQRLEDKLRQEIHALCAEEADMSKEGLVRRAEVVQHMRTSQSLELADPINSLDEE</sequence>
<organism evidence="1 2">
    <name type="scientific">Muraenolepis orangiensis</name>
    <name type="common">Patagonian moray cod</name>
    <dbReference type="NCBI Taxonomy" id="630683"/>
    <lineage>
        <taxon>Eukaryota</taxon>
        <taxon>Metazoa</taxon>
        <taxon>Chordata</taxon>
        <taxon>Craniata</taxon>
        <taxon>Vertebrata</taxon>
        <taxon>Euteleostomi</taxon>
        <taxon>Actinopterygii</taxon>
        <taxon>Neopterygii</taxon>
        <taxon>Teleostei</taxon>
        <taxon>Neoteleostei</taxon>
        <taxon>Acanthomorphata</taxon>
        <taxon>Zeiogadaria</taxon>
        <taxon>Gadariae</taxon>
        <taxon>Gadiformes</taxon>
        <taxon>Muraenolepidoidei</taxon>
        <taxon>Muraenolepididae</taxon>
        <taxon>Muraenolepis</taxon>
    </lineage>
</organism>
<name>A0A9Q0EHV7_9TELE</name>
<gene>
    <name evidence="1" type="ORF">NHX12_024686</name>
</gene>
<dbReference type="Proteomes" id="UP001148018">
    <property type="component" value="Unassembled WGS sequence"/>
</dbReference>
<dbReference type="AlphaFoldDB" id="A0A9Q0EHV7"/>